<organism evidence="3">
    <name type="scientific">Arundo donax</name>
    <name type="common">Giant reed</name>
    <name type="synonym">Donax arundinaceus</name>
    <dbReference type="NCBI Taxonomy" id="35708"/>
    <lineage>
        <taxon>Eukaryota</taxon>
        <taxon>Viridiplantae</taxon>
        <taxon>Streptophyta</taxon>
        <taxon>Embryophyta</taxon>
        <taxon>Tracheophyta</taxon>
        <taxon>Spermatophyta</taxon>
        <taxon>Magnoliopsida</taxon>
        <taxon>Liliopsida</taxon>
        <taxon>Poales</taxon>
        <taxon>Poaceae</taxon>
        <taxon>PACMAD clade</taxon>
        <taxon>Arundinoideae</taxon>
        <taxon>Arundineae</taxon>
        <taxon>Arundo</taxon>
    </lineage>
</organism>
<dbReference type="Pfam" id="PF00400">
    <property type="entry name" value="WD40"/>
    <property type="match status" value="1"/>
</dbReference>
<dbReference type="Gene3D" id="2.130.10.10">
    <property type="entry name" value="YVTN repeat-like/Quinoprotein amine dehydrogenase"/>
    <property type="match status" value="1"/>
</dbReference>
<proteinExistence type="predicted"/>
<dbReference type="InterPro" id="IPR015943">
    <property type="entry name" value="WD40/YVTN_repeat-like_dom_sf"/>
</dbReference>
<dbReference type="AlphaFoldDB" id="A0A0A9DKB5"/>
<dbReference type="SMART" id="SM00320">
    <property type="entry name" value="WD40"/>
    <property type="match status" value="3"/>
</dbReference>
<evidence type="ECO:0000256" key="1">
    <source>
        <dbReference type="ARBA" id="ARBA00022574"/>
    </source>
</evidence>
<dbReference type="InterPro" id="IPR042627">
    <property type="entry name" value="FBXW2"/>
</dbReference>
<keyword evidence="2" id="KW-0677">Repeat</keyword>
<dbReference type="InterPro" id="IPR001680">
    <property type="entry name" value="WD40_rpt"/>
</dbReference>
<reference evidence="3" key="1">
    <citation type="submission" date="2014-09" db="EMBL/GenBank/DDBJ databases">
        <authorList>
            <person name="Magalhaes I.L.F."/>
            <person name="Oliveira U."/>
            <person name="Santos F.R."/>
            <person name="Vidigal T.H.D.A."/>
            <person name="Brescovit A.D."/>
            <person name="Santos A.J."/>
        </authorList>
    </citation>
    <scope>NUCLEOTIDE SEQUENCE</scope>
    <source>
        <tissue evidence="3">Shoot tissue taken approximately 20 cm above the soil surface</tissue>
    </source>
</reference>
<reference evidence="3" key="2">
    <citation type="journal article" date="2015" name="Data Brief">
        <title>Shoot transcriptome of the giant reed, Arundo donax.</title>
        <authorList>
            <person name="Barrero R.A."/>
            <person name="Guerrero F.D."/>
            <person name="Moolhuijzen P."/>
            <person name="Goolsby J.A."/>
            <person name="Tidwell J."/>
            <person name="Bellgard S.E."/>
            <person name="Bellgard M.I."/>
        </authorList>
    </citation>
    <scope>NUCLEOTIDE SEQUENCE</scope>
    <source>
        <tissue evidence="3">Shoot tissue taken approximately 20 cm above the soil surface</tissue>
    </source>
</reference>
<name>A0A0A9DKB5_ARUDO</name>
<keyword evidence="1" id="KW-0853">WD repeat</keyword>
<dbReference type="PANTHER" id="PTHR44436:SF1">
    <property type="entry name" value="F-BOX_WD REPEAT-CONTAINING PROTEIN 2"/>
    <property type="match status" value="1"/>
</dbReference>
<evidence type="ECO:0000256" key="2">
    <source>
        <dbReference type="ARBA" id="ARBA00022737"/>
    </source>
</evidence>
<dbReference type="PANTHER" id="PTHR44436">
    <property type="entry name" value="F-BOX/WD REPEAT-CONTAINING PROTEIN 2"/>
    <property type="match status" value="1"/>
</dbReference>
<protein>
    <submittedName>
        <fullName evidence="3">Uncharacterized protein</fullName>
    </submittedName>
</protein>
<accession>A0A0A9DKB5</accession>
<dbReference type="InterPro" id="IPR036322">
    <property type="entry name" value="WD40_repeat_dom_sf"/>
</dbReference>
<dbReference type="SUPFAM" id="SSF50978">
    <property type="entry name" value="WD40 repeat-like"/>
    <property type="match status" value="1"/>
</dbReference>
<dbReference type="EMBL" id="GBRH01213683">
    <property type="protein sequence ID" value="JAD84212.1"/>
    <property type="molecule type" value="Transcribed_RNA"/>
</dbReference>
<evidence type="ECO:0000313" key="3">
    <source>
        <dbReference type="EMBL" id="JAD84212.1"/>
    </source>
</evidence>
<sequence>MKSGSILTGVGDKVLRLWSAESCQFMNEYNVPNAKTLIDFDFDENKIVGLTSSQLFLWRRSERRTIFQSGGASFNHGLCMSYADPEVVIGCEDGRAFVYDMYSRSCSSIYRLHSSSVTCLTITDDQLIVGGSTFGNIAIADQTSGQKLGVLKSAFAPLVIRCLSFNTNSHLIFAGSSAGYAHCWDLRSVNNTAEVSVFVKYTSICPLELQSQT</sequence>